<accession>A0AAW2KDQ9</accession>
<dbReference type="AlphaFoldDB" id="A0AAW2KDQ9"/>
<reference evidence="1" key="1">
    <citation type="submission" date="2020-06" db="EMBL/GenBank/DDBJ databases">
        <authorList>
            <person name="Li T."/>
            <person name="Hu X."/>
            <person name="Zhang T."/>
            <person name="Song X."/>
            <person name="Zhang H."/>
            <person name="Dai N."/>
            <person name="Sheng W."/>
            <person name="Hou X."/>
            <person name="Wei L."/>
        </authorList>
    </citation>
    <scope>NUCLEOTIDE SEQUENCE</scope>
    <source>
        <strain evidence="1">G01</strain>
        <tissue evidence="1">Leaf</tissue>
    </source>
</reference>
<dbReference type="Gene3D" id="3.60.10.10">
    <property type="entry name" value="Endonuclease/exonuclease/phosphatase"/>
    <property type="match status" value="1"/>
</dbReference>
<evidence type="ECO:0008006" key="2">
    <source>
        <dbReference type="Google" id="ProtNLM"/>
    </source>
</evidence>
<dbReference type="SUPFAM" id="SSF56219">
    <property type="entry name" value="DNase I-like"/>
    <property type="match status" value="1"/>
</dbReference>
<protein>
    <recommendedName>
        <fullName evidence="2">Endonuclease/exonuclease/phosphatase domain-containing protein</fullName>
    </recommendedName>
</protein>
<evidence type="ECO:0000313" key="1">
    <source>
        <dbReference type="EMBL" id="KAL0304623.1"/>
    </source>
</evidence>
<comment type="caution">
    <text evidence="1">The sequence shown here is derived from an EMBL/GenBank/DDBJ whole genome shotgun (WGS) entry which is preliminary data.</text>
</comment>
<gene>
    <name evidence="1" type="ORF">Sangu_3074100</name>
</gene>
<sequence>MECSGPEQEGSSGCRSKFGRGFQSNLLPRWQWFTDYNNPSNRIWLAWNDEFIDVDIVDIGVQFIHCRILIRSMHTSVMVTVAYGDNEIGARRDLWQALCTMAGLIGQEPWLVGGDFNAVRDLSEVCGTSGDIQLAMHEFNECILRAGLIALPMKGNVWRHQIIGTPMYSVTKKLKALKPVFRQQRKEKGDISLNVKLAAEFWKSHSTFLWRDTTSPSPTFGKLLQDGVTQSHKT</sequence>
<reference evidence="1" key="2">
    <citation type="journal article" date="2024" name="Plant">
        <title>Genomic evolution and insights into agronomic trait innovations of Sesamum species.</title>
        <authorList>
            <person name="Miao H."/>
            <person name="Wang L."/>
            <person name="Qu L."/>
            <person name="Liu H."/>
            <person name="Sun Y."/>
            <person name="Le M."/>
            <person name="Wang Q."/>
            <person name="Wei S."/>
            <person name="Zheng Y."/>
            <person name="Lin W."/>
            <person name="Duan Y."/>
            <person name="Cao H."/>
            <person name="Xiong S."/>
            <person name="Wang X."/>
            <person name="Wei L."/>
            <person name="Li C."/>
            <person name="Ma Q."/>
            <person name="Ju M."/>
            <person name="Zhao R."/>
            <person name="Li G."/>
            <person name="Mu C."/>
            <person name="Tian Q."/>
            <person name="Mei H."/>
            <person name="Zhang T."/>
            <person name="Gao T."/>
            <person name="Zhang H."/>
        </authorList>
    </citation>
    <scope>NUCLEOTIDE SEQUENCE</scope>
    <source>
        <strain evidence="1">G01</strain>
    </source>
</reference>
<organism evidence="1">
    <name type="scientific">Sesamum angustifolium</name>
    <dbReference type="NCBI Taxonomy" id="2727405"/>
    <lineage>
        <taxon>Eukaryota</taxon>
        <taxon>Viridiplantae</taxon>
        <taxon>Streptophyta</taxon>
        <taxon>Embryophyta</taxon>
        <taxon>Tracheophyta</taxon>
        <taxon>Spermatophyta</taxon>
        <taxon>Magnoliopsida</taxon>
        <taxon>eudicotyledons</taxon>
        <taxon>Gunneridae</taxon>
        <taxon>Pentapetalae</taxon>
        <taxon>asterids</taxon>
        <taxon>lamiids</taxon>
        <taxon>Lamiales</taxon>
        <taxon>Pedaliaceae</taxon>
        <taxon>Sesamum</taxon>
    </lineage>
</organism>
<dbReference type="InterPro" id="IPR036691">
    <property type="entry name" value="Endo/exonu/phosph_ase_sf"/>
</dbReference>
<proteinExistence type="predicted"/>
<name>A0AAW2KDQ9_9LAMI</name>
<dbReference type="EMBL" id="JACGWK010000204">
    <property type="protein sequence ID" value="KAL0304623.1"/>
    <property type="molecule type" value="Genomic_DNA"/>
</dbReference>